<sequence length="218" mass="24129">MTVEYFQRDGSALKHNVYFTNTSGSTETFRVLQRWAGIVGAKCNGKDFPLDTDESFLAFHKADEKLAIAENLHSMIFNPDGSEKIDQCLQRPIKIESHAQGMKTDFVYGNWPLSTGESLVIDPDTVTKQVSASTDDAGLDGAFAAWSLDNRELYLGFGSYGRGWKSGVIFRNVTIPKGSTIQNAVLQYCSYYTNTESPVNMDIIGIDEDDCTTFSTKA</sequence>
<dbReference type="EMBL" id="BARW01022807">
    <property type="protein sequence ID" value="GAI89010.1"/>
    <property type="molecule type" value="Genomic_DNA"/>
</dbReference>
<feature type="non-terminal residue" evidence="1">
    <location>
        <position position="218"/>
    </location>
</feature>
<name>X1TN86_9ZZZZ</name>
<protein>
    <submittedName>
        <fullName evidence="1">Uncharacterized protein</fullName>
    </submittedName>
</protein>
<proteinExistence type="predicted"/>
<accession>X1TN86</accession>
<gene>
    <name evidence="1" type="ORF">S12H4_37967</name>
</gene>
<dbReference type="AlphaFoldDB" id="X1TN86"/>
<evidence type="ECO:0000313" key="1">
    <source>
        <dbReference type="EMBL" id="GAI89010.1"/>
    </source>
</evidence>
<reference evidence="1" key="1">
    <citation type="journal article" date="2014" name="Front. Microbiol.">
        <title>High frequency of phylogenetically diverse reductive dehalogenase-homologous genes in deep subseafloor sedimentary metagenomes.</title>
        <authorList>
            <person name="Kawai M."/>
            <person name="Futagami T."/>
            <person name="Toyoda A."/>
            <person name="Takaki Y."/>
            <person name="Nishi S."/>
            <person name="Hori S."/>
            <person name="Arai W."/>
            <person name="Tsubouchi T."/>
            <person name="Morono Y."/>
            <person name="Uchiyama I."/>
            <person name="Ito T."/>
            <person name="Fujiyama A."/>
            <person name="Inagaki F."/>
            <person name="Takami H."/>
        </authorList>
    </citation>
    <scope>NUCLEOTIDE SEQUENCE</scope>
    <source>
        <strain evidence="1">Expedition CK06-06</strain>
    </source>
</reference>
<comment type="caution">
    <text evidence="1">The sequence shown here is derived from an EMBL/GenBank/DDBJ whole genome shotgun (WGS) entry which is preliminary data.</text>
</comment>
<organism evidence="1">
    <name type="scientific">marine sediment metagenome</name>
    <dbReference type="NCBI Taxonomy" id="412755"/>
    <lineage>
        <taxon>unclassified sequences</taxon>
        <taxon>metagenomes</taxon>
        <taxon>ecological metagenomes</taxon>
    </lineage>
</organism>